<dbReference type="NCBIfam" id="TIGR00756">
    <property type="entry name" value="PPR"/>
    <property type="match status" value="3"/>
</dbReference>
<dbReference type="GO" id="GO:0031930">
    <property type="term" value="P:mitochondria-nucleus signaling pathway"/>
    <property type="evidence" value="ECO:0007669"/>
    <property type="project" value="TreeGrafter"/>
</dbReference>
<evidence type="ECO:0000313" key="5">
    <source>
        <dbReference type="EnsemblPlants" id="Bo04923s010.1"/>
    </source>
</evidence>
<dbReference type="eggNOG" id="KOG4197">
    <property type="taxonomic scope" value="Eukaryota"/>
</dbReference>
<dbReference type="PANTHER" id="PTHR47936:SF1">
    <property type="entry name" value="PENTATRICOPEPTIDE REPEAT-CONTAINING PROTEIN GUN1, CHLOROPLASTIC"/>
    <property type="match status" value="1"/>
</dbReference>
<comment type="similarity">
    <text evidence="1">Belongs to the PPR family. P subfamily.</text>
</comment>
<keyword evidence="4" id="KW-1133">Transmembrane helix</keyword>
<evidence type="ECO:0000256" key="2">
    <source>
        <dbReference type="ARBA" id="ARBA00022737"/>
    </source>
</evidence>
<reference evidence="5" key="2">
    <citation type="submission" date="2015-06" db="UniProtKB">
        <authorList>
            <consortium name="EnsemblPlants"/>
        </authorList>
    </citation>
    <scope>IDENTIFICATION</scope>
</reference>
<keyword evidence="6" id="KW-1185">Reference proteome</keyword>
<dbReference type="OMA" id="EGFCIAG"/>
<organism evidence="5 6">
    <name type="scientific">Brassica oleracea var. oleracea</name>
    <dbReference type="NCBI Taxonomy" id="109376"/>
    <lineage>
        <taxon>Eukaryota</taxon>
        <taxon>Viridiplantae</taxon>
        <taxon>Streptophyta</taxon>
        <taxon>Embryophyta</taxon>
        <taxon>Tracheophyta</taxon>
        <taxon>Spermatophyta</taxon>
        <taxon>Magnoliopsida</taxon>
        <taxon>eudicotyledons</taxon>
        <taxon>Gunneridae</taxon>
        <taxon>Pentapetalae</taxon>
        <taxon>rosids</taxon>
        <taxon>malvids</taxon>
        <taxon>Brassicales</taxon>
        <taxon>Brassicaceae</taxon>
        <taxon>Brassiceae</taxon>
        <taxon>Brassica</taxon>
    </lineage>
</organism>
<evidence type="ECO:0000256" key="1">
    <source>
        <dbReference type="ARBA" id="ARBA00007626"/>
    </source>
</evidence>
<dbReference type="HOGENOM" id="CLU_002706_49_7_1"/>
<keyword evidence="4" id="KW-0812">Transmembrane</keyword>
<feature type="transmembrane region" description="Helical" evidence="4">
    <location>
        <begin position="45"/>
        <end position="64"/>
    </location>
</feature>
<dbReference type="Proteomes" id="UP000032141">
    <property type="component" value="Unassembled WGS sequence"/>
</dbReference>
<keyword evidence="4" id="KW-0472">Membrane</keyword>
<accession>A0A0D2ZXA1</accession>
<name>A0A0D2ZXA1_BRAOL</name>
<dbReference type="GO" id="GO:0010019">
    <property type="term" value="P:chloroplast-nucleus signaling pathway"/>
    <property type="evidence" value="ECO:0007669"/>
    <property type="project" value="TreeGrafter"/>
</dbReference>
<proteinExistence type="inferred from homology"/>
<dbReference type="InterPro" id="IPR002885">
    <property type="entry name" value="PPR_rpt"/>
</dbReference>
<feature type="repeat" description="PPR" evidence="3">
    <location>
        <begin position="70"/>
        <end position="104"/>
    </location>
</feature>
<reference evidence="5" key="1">
    <citation type="journal article" date="2014" name="Genome Biol.">
        <title>Transcriptome and methylome profiling reveals relics of genome dominance in the mesopolyploid Brassica oleracea.</title>
        <authorList>
            <person name="Parkin I.A."/>
            <person name="Koh C."/>
            <person name="Tang H."/>
            <person name="Robinson S.J."/>
            <person name="Kagale S."/>
            <person name="Clarke W.E."/>
            <person name="Town C.D."/>
            <person name="Nixon J."/>
            <person name="Krishnakumar V."/>
            <person name="Bidwell S.L."/>
            <person name="Denoeud F."/>
            <person name="Belcram H."/>
            <person name="Links M.G."/>
            <person name="Just J."/>
            <person name="Clarke C."/>
            <person name="Bender T."/>
            <person name="Huebert T."/>
            <person name="Mason A.S."/>
            <person name="Pires J.C."/>
            <person name="Barker G."/>
            <person name="Moore J."/>
            <person name="Walley P.G."/>
            <person name="Manoli S."/>
            <person name="Batley J."/>
            <person name="Edwards D."/>
            <person name="Nelson M.N."/>
            <person name="Wang X."/>
            <person name="Paterson A.H."/>
            <person name="King G."/>
            <person name="Bancroft I."/>
            <person name="Chalhoub B."/>
            <person name="Sharpe A.G."/>
        </authorList>
    </citation>
    <scope>NUCLEOTIDE SEQUENCE [LARGE SCALE GENOMIC DNA]</scope>
    <source>
        <strain evidence="5">cv. TO1000</strain>
    </source>
</reference>
<sequence>MVSEGAHPDIVTYKILLDGLCDKGELEMALDILDKMRKSKMEFDISVYNIISFTGCAMLVSLPLRGVKPNVITHNIMIGGLCKKGSLSKADMLFRKMGEDGIAPDDCTYNILIRAHLRGGELTTSAELIEEMKSCGFSADASTVKMVMDMLSSRELDKSFLNMLS</sequence>
<dbReference type="Pfam" id="PF13041">
    <property type="entry name" value="PPR_2"/>
    <property type="match status" value="2"/>
</dbReference>
<dbReference type="AlphaFoldDB" id="A0A0D2ZXA1"/>
<dbReference type="EnsemblPlants" id="Bo04923s010.1">
    <property type="protein sequence ID" value="Bo04923s010.1"/>
    <property type="gene ID" value="Bo04923s010"/>
</dbReference>
<feature type="repeat" description="PPR" evidence="3">
    <location>
        <begin position="9"/>
        <end position="43"/>
    </location>
</feature>
<dbReference type="Gramene" id="Bo04923s010.1">
    <property type="protein sequence ID" value="Bo04923s010.1"/>
    <property type="gene ID" value="Bo04923s010"/>
</dbReference>
<keyword evidence="2" id="KW-0677">Repeat</keyword>
<feature type="repeat" description="PPR" evidence="3">
    <location>
        <begin position="105"/>
        <end position="139"/>
    </location>
</feature>
<protein>
    <recommendedName>
        <fullName evidence="7">Pentacotripeptide-repeat region of PRORP domain-containing protein</fullName>
    </recommendedName>
</protein>
<evidence type="ECO:0000256" key="3">
    <source>
        <dbReference type="PROSITE-ProRule" id="PRU00708"/>
    </source>
</evidence>
<evidence type="ECO:0008006" key="7">
    <source>
        <dbReference type="Google" id="ProtNLM"/>
    </source>
</evidence>
<dbReference type="GO" id="GO:0009507">
    <property type="term" value="C:chloroplast"/>
    <property type="evidence" value="ECO:0007669"/>
    <property type="project" value="TreeGrafter"/>
</dbReference>
<dbReference type="PROSITE" id="PS51375">
    <property type="entry name" value="PPR"/>
    <property type="match status" value="3"/>
</dbReference>
<evidence type="ECO:0000256" key="4">
    <source>
        <dbReference type="SAM" id="Phobius"/>
    </source>
</evidence>
<dbReference type="InterPro" id="IPR011990">
    <property type="entry name" value="TPR-like_helical_dom_sf"/>
</dbReference>
<dbReference type="PANTHER" id="PTHR47936">
    <property type="entry name" value="PPR_LONG DOMAIN-CONTAINING PROTEIN"/>
    <property type="match status" value="1"/>
</dbReference>
<evidence type="ECO:0000313" key="6">
    <source>
        <dbReference type="Proteomes" id="UP000032141"/>
    </source>
</evidence>
<dbReference type="Gene3D" id="1.25.40.10">
    <property type="entry name" value="Tetratricopeptide repeat domain"/>
    <property type="match status" value="2"/>
</dbReference>